<dbReference type="Pfam" id="PF00589">
    <property type="entry name" value="Phage_integrase"/>
    <property type="match status" value="1"/>
</dbReference>
<evidence type="ECO:0000256" key="3">
    <source>
        <dbReference type="ARBA" id="ARBA00023172"/>
    </source>
</evidence>
<dbReference type="OrthoDB" id="1822491at2"/>
<dbReference type="InterPro" id="IPR010998">
    <property type="entry name" value="Integrase_recombinase_N"/>
</dbReference>
<dbReference type="CDD" id="cd01189">
    <property type="entry name" value="INT_ICEBs1_C_like"/>
    <property type="match status" value="1"/>
</dbReference>
<dbReference type="Proteomes" id="UP000004816">
    <property type="component" value="Unassembled WGS sequence"/>
</dbReference>
<dbReference type="InterPro" id="IPR011010">
    <property type="entry name" value="DNA_brk_join_enz"/>
</dbReference>
<evidence type="ECO:0000259" key="4">
    <source>
        <dbReference type="PROSITE" id="PS51898"/>
    </source>
</evidence>
<dbReference type="EMBL" id="ACZI02000001">
    <property type="protein sequence ID" value="EFV13589.1"/>
    <property type="molecule type" value="Genomic_DNA"/>
</dbReference>
<evidence type="ECO:0000313" key="6">
    <source>
        <dbReference type="Proteomes" id="UP000004816"/>
    </source>
</evidence>
<reference evidence="5 6" key="1">
    <citation type="journal article" date="2011" name="Stand. Genomic Sci.">
        <title>High quality draft genome sequence of Segniliparus rugosus CDC 945(T)= (ATCC BAA-974(T)).</title>
        <authorList>
            <person name="Earl A.M."/>
            <person name="Desjardins C.A."/>
            <person name="Fitzgerald M.G."/>
            <person name="Arachchi H.M."/>
            <person name="Zeng Q."/>
            <person name="Mehta T."/>
            <person name="Griggs A."/>
            <person name="Birren B.W."/>
            <person name="Toney N.C."/>
            <person name="Carr J."/>
            <person name="Posey J."/>
            <person name="Butler W.R."/>
        </authorList>
    </citation>
    <scope>NUCLEOTIDE SEQUENCE [LARGE SCALE GENOMIC DNA]</scope>
    <source>
        <strain evidence="6">ATCC BAA-974 / DSM 45345 / CCUG 50838 / CIP 108380 / JCM 13579 / CDC 945</strain>
    </source>
</reference>
<name>E5XPZ4_SEGRC</name>
<keyword evidence="2" id="KW-0238">DNA-binding</keyword>
<dbReference type="GO" id="GO:0006310">
    <property type="term" value="P:DNA recombination"/>
    <property type="evidence" value="ECO:0007669"/>
    <property type="project" value="UniProtKB-KW"/>
</dbReference>
<dbReference type="GO" id="GO:0015074">
    <property type="term" value="P:DNA integration"/>
    <property type="evidence" value="ECO:0007669"/>
    <property type="project" value="InterPro"/>
</dbReference>
<comment type="caution">
    <text evidence="5">The sequence shown here is derived from an EMBL/GenBank/DDBJ whole genome shotgun (WGS) entry which is preliminary data.</text>
</comment>
<evidence type="ECO:0000256" key="2">
    <source>
        <dbReference type="ARBA" id="ARBA00023125"/>
    </source>
</evidence>
<keyword evidence="3" id="KW-0233">DNA recombination</keyword>
<dbReference type="InterPro" id="IPR050090">
    <property type="entry name" value="Tyrosine_recombinase_XerCD"/>
</dbReference>
<dbReference type="AlphaFoldDB" id="E5XPZ4"/>
<dbReference type="Gene3D" id="1.10.443.10">
    <property type="entry name" value="Intergrase catalytic core"/>
    <property type="match status" value="1"/>
</dbReference>
<dbReference type="PROSITE" id="PS51898">
    <property type="entry name" value="TYR_RECOMBINASE"/>
    <property type="match status" value="1"/>
</dbReference>
<dbReference type="eggNOG" id="COG0582">
    <property type="taxonomic scope" value="Bacteria"/>
</dbReference>
<evidence type="ECO:0000313" key="5">
    <source>
        <dbReference type="EMBL" id="EFV13589.1"/>
    </source>
</evidence>
<dbReference type="GO" id="GO:0003677">
    <property type="term" value="F:DNA binding"/>
    <property type="evidence" value="ECO:0007669"/>
    <property type="project" value="UniProtKB-KW"/>
</dbReference>
<gene>
    <name evidence="5" type="ORF">HMPREF9336_01566</name>
</gene>
<proteinExistence type="inferred from homology"/>
<dbReference type="Gene3D" id="1.10.150.130">
    <property type="match status" value="1"/>
</dbReference>
<dbReference type="PANTHER" id="PTHR30349:SF64">
    <property type="entry name" value="PROPHAGE INTEGRASE INTD-RELATED"/>
    <property type="match status" value="1"/>
</dbReference>
<protein>
    <recommendedName>
        <fullName evidence="4">Tyr recombinase domain-containing protein</fullName>
    </recommendedName>
</protein>
<feature type="domain" description="Tyr recombinase" evidence="4">
    <location>
        <begin position="54"/>
        <end position="237"/>
    </location>
</feature>
<evidence type="ECO:0000256" key="1">
    <source>
        <dbReference type="ARBA" id="ARBA00008857"/>
    </source>
</evidence>
<sequence length="251" mass="27719">MKAWLAKLKKEGLKDSYIHALHARLSQILGDAVHDGVLARNPCSRKTAPPGGKQKCYVATTEQLWALYDAVPRRVKTAILLGAFVGLRISEACGALKTDMDFIKGVFHPVRQWPDEPLKTGMSTMDVPVSQEFVMLLSTTILPGDHTHLITDDYGKPVTPNTLERDIRLARESGAVDLPETFTFQDLRHYNASYLIASGADIKTVQARLRHASAKTTLDVYGHLWPDADESSRDAMNTILTPRLEALGQSA</sequence>
<organism evidence="5 6">
    <name type="scientific">Segniliparus rugosus (strain ATCC BAA-974 / DSM 45345 / CCUG 50838 / CIP 108380 / JCM 13579 / CDC 945)</name>
    <dbReference type="NCBI Taxonomy" id="679197"/>
    <lineage>
        <taxon>Bacteria</taxon>
        <taxon>Bacillati</taxon>
        <taxon>Actinomycetota</taxon>
        <taxon>Actinomycetes</taxon>
        <taxon>Mycobacteriales</taxon>
        <taxon>Segniliparaceae</taxon>
        <taxon>Segniliparus</taxon>
    </lineage>
</organism>
<dbReference type="HOGENOM" id="CLU_027562_17_5_11"/>
<dbReference type="PANTHER" id="PTHR30349">
    <property type="entry name" value="PHAGE INTEGRASE-RELATED"/>
    <property type="match status" value="1"/>
</dbReference>
<dbReference type="InterPro" id="IPR013762">
    <property type="entry name" value="Integrase-like_cat_sf"/>
</dbReference>
<comment type="similarity">
    <text evidence="1">Belongs to the 'phage' integrase family.</text>
</comment>
<accession>E5XPZ4</accession>
<keyword evidence="6" id="KW-1185">Reference proteome</keyword>
<dbReference type="SUPFAM" id="SSF56349">
    <property type="entry name" value="DNA breaking-rejoining enzymes"/>
    <property type="match status" value="1"/>
</dbReference>
<dbReference type="STRING" id="679197.HMPREF9336_01566"/>
<dbReference type="InterPro" id="IPR002104">
    <property type="entry name" value="Integrase_catalytic"/>
</dbReference>